<organism evidence="1 2">
    <name type="scientific">Terriglobus albidus</name>
    <dbReference type="NCBI Taxonomy" id="1592106"/>
    <lineage>
        <taxon>Bacteria</taxon>
        <taxon>Pseudomonadati</taxon>
        <taxon>Acidobacteriota</taxon>
        <taxon>Terriglobia</taxon>
        <taxon>Terriglobales</taxon>
        <taxon>Acidobacteriaceae</taxon>
        <taxon>Terriglobus</taxon>
    </lineage>
</organism>
<reference evidence="1 2" key="1">
    <citation type="submission" date="2019-08" db="EMBL/GenBank/DDBJ databases">
        <title>Complete genome sequence of Terriglobus albidus strain ORNL.</title>
        <authorList>
            <person name="Podar M."/>
        </authorList>
    </citation>
    <scope>NUCLEOTIDE SEQUENCE [LARGE SCALE GENOMIC DNA]</scope>
    <source>
        <strain evidence="1 2">ORNL</strain>
    </source>
</reference>
<dbReference type="SUPFAM" id="SSF53795">
    <property type="entry name" value="PEP carboxykinase-like"/>
    <property type="match status" value="1"/>
</dbReference>
<dbReference type="EMBL" id="CP042806">
    <property type="protein sequence ID" value="QEE26811.1"/>
    <property type="molecule type" value="Genomic_DNA"/>
</dbReference>
<proteinExistence type="predicted"/>
<evidence type="ECO:0000313" key="1">
    <source>
        <dbReference type="EMBL" id="QEE26811.1"/>
    </source>
</evidence>
<name>A0A5B9E8L3_9BACT</name>
<sequence length="321" mass="34950">MFHYGLSIDEGEAAALSANADVSWFHSWSDAMAADLQDVDVAATGPILEKDKTWIQHDFGTGGKVRCRFRVSLDGRVVRSSALPSVAQSNLRELLLEPVMRTVLCRLNLPAFHAAALVKAGEAILLMGPKGAGKSTLSAALQRSGWSLLADDLVRVICCDESTVCALPGLRRNKLRLDSLQALGHSPETAQERWAKTLPGDFEEQWDEKLLLPALIPEDENLEDSSFRIAAAICLLPRSLSLESPQIRKLSGQSAVLHLARHLIRDPLPPNAPPLAAGRMMSHLVSQASVLELQMPDNLSLLRQSAEVFAESLQLCLSKQS</sequence>
<dbReference type="Proteomes" id="UP000321820">
    <property type="component" value="Chromosome"/>
</dbReference>
<dbReference type="AlphaFoldDB" id="A0A5B9E8L3"/>
<dbReference type="OrthoDB" id="113347at2"/>
<dbReference type="InterPro" id="IPR027417">
    <property type="entry name" value="P-loop_NTPase"/>
</dbReference>
<evidence type="ECO:0008006" key="3">
    <source>
        <dbReference type="Google" id="ProtNLM"/>
    </source>
</evidence>
<gene>
    <name evidence="1" type="ORF">FTW19_01600</name>
</gene>
<keyword evidence="2" id="KW-1185">Reference proteome</keyword>
<accession>A0A5B9E8L3</accession>
<evidence type="ECO:0000313" key="2">
    <source>
        <dbReference type="Proteomes" id="UP000321820"/>
    </source>
</evidence>
<dbReference type="Gene3D" id="3.40.50.300">
    <property type="entry name" value="P-loop containing nucleotide triphosphate hydrolases"/>
    <property type="match status" value="1"/>
</dbReference>
<dbReference type="KEGG" id="talb:FTW19_01600"/>
<protein>
    <recommendedName>
        <fullName evidence="3">Serine kinase</fullName>
    </recommendedName>
</protein>